<accession>A0A2P2NV27</accession>
<evidence type="ECO:0000256" key="1">
    <source>
        <dbReference type="SAM" id="SignalP"/>
    </source>
</evidence>
<evidence type="ECO:0000313" key="2">
    <source>
        <dbReference type="EMBL" id="MBX46324.1"/>
    </source>
</evidence>
<organism evidence="2">
    <name type="scientific">Rhizophora mucronata</name>
    <name type="common">Asiatic mangrove</name>
    <dbReference type="NCBI Taxonomy" id="61149"/>
    <lineage>
        <taxon>Eukaryota</taxon>
        <taxon>Viridiplantae</taxon>
        <taxon>Streptophyta</taxon>
        <taxon>Embryophyta</taxon>
        <taxon>Tracheophyta</taxon>
        <taxon>Spermatophyta</taxon>
        <taxon>Magnoliopsida</taxon>
        <taxon>eudicotyledons</taxon>
        <taxon>Gunneridae</taxon>
        <taxon>Pentapetalae</taxon>
        <taxon>rosids</taxon>
        <taxon>fabids</taxon>
        <taxon>Malpighiales</taxon>
        <taxon>Rhizophoraceae</taxon>
        <taxon>Rhizophora</taxon>
    </lineage>
</organism>
<keyword evidence="1" id="KW-0732">Signal</keyword>
<sequence>MMNWVSLTFFSFWAMGSCFSRLNCACFADLCCWGLSAVWSFWQRRNFSVCFPVELGLTCGFCLLILVCFDCV</sequence>
<name>A0A2P2NV27_RHIMU</name>
<proteinExistence type="predicted"/>
<dbReference type="EMBL" id="GGEC01065840">
    <property type="protein sequence ID" value="MBX46324.1"/>
    <property type="molecule type" value="Transcribed_RNA"/>
</dbReference>
<feature type="signal peptide" evidence="1">
    <location>
        <begin position="1"/>
        <end position="18"/>
    </location>
</feature>
<dbReference type="AlphaFoldDB" id="A0A2P2NV27"/>
<feature type="chain" id="PRO_5015144369" evidence="1">
    <location>
        <begin position="19"/>
        <end position="72"/>
    </location>
</feature>
<protein>
    <submittedName>
        <fullName evidence="2">Uncharacterized protein</fullName>
    </submittedName>
</protein>
<reference evidence="2" key="1">
    <citation type="submission" date="2018-02" db="EMBL/GenBank/DDBJ databases">
        <title>Rhizophora mucronata_Transcriptome.</title>
        <authorList>
            <person name="Meera S.P."/>
            <person name="Sreeshan A."/>
            <person name="Augustine A."/>
        </authorList>
    </citation>
    <scope>NUCLEOTIDE SEQUENCE</scope>
    <source>
        <tissue evidence="2">Leaf</tissue>
    </source>
</reference>